<name>A0A1V0UP05_9BACL</name>
<proteinExistence type="predicted"/>
<sequence length="74" mass="8478">MPFTYKPLFKLLIDRDMKKTDLREAIGIGPSTLAKFEKGENVSLDVIDRLCSYFGVQPSDIIEHTQNEKESTEE</sequence>
<dbReference type="InterPro" id="IPR010982">
    <property type="entry name" value="Lambda_DNA-bd_dom_sf"/>
</dbReference>
<dbReference type="SUPFAM" id="SSF47413">
    <property type="entry name" value="lambda repressor-like DNA-binding domains"/>
    <property type="match status" value="1"/>
</dbReference>
<dbReference type="Pfam" id="PF13443">
    <property type="entry name" value="HTH_26"/>
    <property type="match status" value="1"/>
</dbReference>
<reference evidence="2 3" key="1">
    <citation type="submission" date="2017-03" db="EMBL/GenBank/DDBJ databases">
        <title>Paenibacillus larvae genome sequencing.</title>
        <authorList>
            <person name="Dingman D.W."/>
        </authorList>
    </citation>
    <scope>NUCLEOTIDE SEQUENCE [LARGE SCALE GENOMIC DNA]</scope>
    <source>
        <strain evidence="2 3">SAG 10367</strain>
    </source>
</reference>
<gene>
    <name evidence="2" type="ORF">B7C51_03080</name>
</gene>
<evidence type="ECO:0000259" key="1">
    <source>
        <dbReference type="PROSITE" id="PS50943"/>
    </source>
</evidence>
<dbReference type="GO" id="GO:0003677">
    <property type="term" value="F:DNA binding"/>
    <property type="evidence" value="ECO:0007669"/>
    <property type="project" value="InterPro"/>
</dbReference>
<feature type="domain" description="HTH cro/C1-type" evidence="1">
    <location>
        <begin position="24"/>
        <end position="61"/>
    </location>
</feature>
<dbReference type="SMART" id="SM00530">
    <property type="entry name" value="HTH_XRE"/>
    <property type="match status" value="1"/>
</dbReference>
<accession>A0A1V0UP05</accession>
<dbReference type="InterPro" id="IPR001387">
    <property type="entry name" value="Cro/C1-type_HTH"/>
</dbReference>
<dbReference type="Proteomes" id="UP000192727">
    <property type="component" value="Chromosome"/>
</dbReference>
<dbReference type="Gene3D" id="1.10.260.40">
    <property type="entry name" value="lambda repressor-like DNA-binding domains"/>
    <property type="match status" value="1"/>
</dbReference>
<dbReference type="PROSITE" id="PS50943">
    <property type="entry name" value="HTH_CROC1"/>
    <property type="match status" value="1"/>
</dbReference>
<protein>
    <submittedName>
        <fullName evidence="2">XRE family transcriptional regulator</fullName>
    </submittedName>
</protein>
<dbReference type="RefSeq" id="WP_083038585.1">
    <property type="nucleotide sequence ID" value="NZ_CP020557.1"/>
</dbReference>
<evidence type="ECO:0000313" key="3">
    <source>
        <dbReference type="Proteomes" id="UP000192727"/>
    </source>
</evidence>
<evidence type="ECO:0000313" key="2">
    <source>
        <dbReference type="EMBL" id="ARF67005.1"/>
    </source>
</evidence>
<organism evidence="2 3">
    <name type="scientific">Paenibacillus larvae subsp. pulvifaciens</name>
    <dbReference type="NCBI Taxonomy" id="1477"/>
    <lineage>
        <taxon>Bacteria</taxon>
        <taxon>Bacillati</taxon>
        <taxon>Bacillota</taxon>
        <taxon>Bacilli</taxon>
        <taxon>Bacillales</taxon>
        <taxon>Paenibacillaceae</taxon>
        <taxon>Paenibacillus</taxon>
    </lineage>
</organism>
<dbReference type="AlphaFoldDB" id="A0A1V0UP05"/>
<dbReference type="EMBL" id="CP020557">
    <property type="protein sequence ID" value="ARF67005.1"/>
    <property type="molecule type" value="Genomic_DNA"/>
</dbReference>
<dbReference type="CDD" id="cd00093">
    <property type="entry name" value="HTH_XRE"/>
    <property type="match status" value="1"/>
</dbReference>